<comment type="caution">
    <text evidence="2">The sequence shown here is derived from an EMBL/GenBank/DDBJ whole genome shotgun (WGS) entry which is preliminary data.</text>
</comment>
<evidence type="ECO:0000313" key="2">
    <source>
        <dbReference type="EMBL" id="EWY36254.1"/>
    </source>
</evidence>
<organism evidence="2 3">
    <name type="scientific">Skermanella stibiiresistens SB22</name>
    <dbReference type="NCBI Taxonomy" id="1385369"/>
    <lineage>
        <taxon>Bacteria</taxon>
        <taxon>Pseudomonadati</taxon>
        <taxon>Pseudomonadota</taxon>
        <taxon>Alphaproteobacteria</taxon>
        <taxon>Rhodospirillales</taxon>
        <taxon>Azospirillaceae</taxon>
        <taxon>Skermanella</taxon>
    </lineage>
</organism>
<dbReference type="Gene3D" id="3.30.70.100">
    <property type="match status" value="2"/>
</dbReference>
<keyword evidence="3" id="KW-1185">Reference proteome</keyword>
<protein>
    <recommendedName>
        <fullName evidence="1">NIPSNAP domain-containing protein</fullName>
    </recommendedName>
</protein>
<dbReference type="Proteomes" id="UP000019486">
    <property type="component" value="Unassembled WGS sequence"/>
</dbReference>
<evidence type="ECO:0000313" key="3">
    <source>
        <dbReference type="Proteomes" id="UP000019486"/>
    </source>
</evidence>
<feature type="domain" description="NIPSNAP" evidence="1">
    <location>
        <begin position="4"/>
        <end position="96"/>
    </location>
</feature>
<sequence length="248" mass="29042">MLFERRCYTFKPGEIDRFWEYQERWNTPRHIPRLLERNIGYFETVAGPAEQIVMLYRYDSFEDWQSRLFSGIDEERTNYLVAGRALMLAQENMFLKVCPVDALNPVWGEGRDWLPGEPRFSVARSETVCLVEEVTDFRPGALPAYWNACRAHSTADERALGHLVGTFVALVGRQHRVIRYHWSEDREAALATLEDQRRAPAWTRFVEGYRDDVVQSQTRLLRAARVAWMRNLFEPMAPPEGDNDVEPR</sequence>
<dbReference type="Pfam" id="PF07978">
    <property type="entry name" value="NIPSNAP"/>
    <property type="match status" value="1"/>
</dbReference>
<dbReference type="InterPro" id="IPR012577">
    <property type="entry name" value="NIPSNAP"/>
</dbReference>
<name>W9GR80_9PROT</name>
<proteinExistence type="predicted"/>
<dbReference type="InterPro" id="IPR011008">
    <property type="entry name" value="Dimeric_a/b-barrel"/>
</dbReference>
<dbReference type="STRING" id="1385369.N825_29085"/>
<gene>
    <name evidence="2" type="ORF">N825_29085</name>
</gene>
<dbReference type="AlphaFoldDB" id="W9GR80"/>
<dbReference type="SUPFAM" id="SSF54909">
    <property type="entry name" value="Dimeric alpha+beta barrel"/>
    <property type="match status" value="2"/>
</dbReference>
<accession>W9GR80</accession>
<reference evidence="2 3" key="1">
    <citation type="submission" date="2013-08" db="EMBL/GenBank/DDBJ databases">
        <title>The genome sequence of Skermanella stibiiresistens.</title>
        <authorList>
            <person name="Zhu W."/>
            <person name="Wang G."/>
        </authorList>
    </citation>
    <scope>NUCLEOTIDE SEQUENCE [LARGE SCALE GENOMIC DNA]</scope>
    <source>
        <strain evidence="2 3">SB22</strain>
    </source>
</reference>
<dbReference type="PATRIC" id="fig|1385369.3.peg.6710"/>
<dbReference type="RefSeq" id="WP_051513898.1">
    <property type="nucleotide sequence ID" value="NZ_AVFL01000048.1"/>
</dbReference>
<dbReference type="EMBL" id="AVFL01000048">
    <property type="protein sequence ID" value="EWY36254.1"/>
    <property type="molecule type" value="Genomic_DNA"/>
</dbReference>
<evidence type="ECO:0000259" key="1">
    <source>
        <dbReference type="Pfam" id="PF07978"/>
    </source>
</evidence>